<organism evidence="1 2">
    <name type="scientific">Hanamia caeni</name>
    <dbReference type="NCBI Taxonomy" id="2294116"/>
    <lineage>
        <taxon>Bacteria</taxon>
        <taxon>Pseudomonadati</taxon>
        <taxon>Bacteroidota</taxon>
        <taxon>Chitinophagia</taxon>
        <taxon>Chitinophagales</taxon>
        <taxon>Chitinophagaceae</taxon>
        <taxon>Hanamia</taxon>
    </lineage>
</organism>
<dbReference type="EMBL" id="RJJR01000002">
    <property type="protein sequence ID" value="RNI38704.1"/>
    <property type="molecule type" value="Genomic_DNA"/>
</dbReference>
<reference evidence="1 2" key="1">
    <citation type="submission" date="2018-11" db="EMBL/GenBank/DDBJ databases">
        <title>Draft genome sequence of Ferruginibacter sp. BO-59.</title>
        <authorList>
            <person name="Im W.T."/>
        </authorList>
    </citation>
    <scope>NUCLEOTIDE SEQUENCE [LARGE SCALE GENOMIC DNA]</scope>
    <source>
        <strain evidence="1 2">BO-59</strain>
    </source>
</reference>
<protein>
    <submittedName>
        <fullName evidence="1">Uncharacterized protein</fullName>
    </submittedName>
</protein>
<gene>
    <name evidence="1" type="ORF">EFY79_03295</name>
</gene>
<comment type="caution">
    <text evidence="1">The sequence shown here is derived from an EMBL/GenBank/DDBJ whole genome shotgun (WGS) entry which is preliminary data.</text>
</comment>
<evidence type="ECO:0000313" key="2">
    <source>
        <dbReference type="Proteomes" id="UP000267223"/>
    </source>
</evidence>
<name>A0A3M9NM12_9BACT</name>
<accession>A0A3M9NM12</accession>
<sequence>MIIQLTNEKAAGLIHELEELHLIKVIKQNASSKGSKLSEKYKGIINKEQGKLLQKHINQMRNEWNNT</sequence>
<dbReference type="Proteomes" id="UP000267223">
    <property type="component" value="Unassembled WGS sequence"/>
</dbReference>
<evidence type="ECO:0000313" key="1">
    <source>
        <dbReference type="EMBL" id="RNI38704.1"/>
    </source>
</evidence>
<proteinExistence type="predicted"/>
<keyword evidence="2" id="KW-1185">Reference proteome</keyword>
<dbReference type="AlphaFoldDB" id="A0A3M9NM12"/>